<dbReference type="Proteomes" id="UP000575985">
    <property type="component" value="Unassembled WGS sequence"/>
</dbReference>
<dbReference type="InterPro" id="IPR013216">
    <property type="entry name" value="Methyltransf_11"/>
</dbReference>
<comment type="caution">
    <text evidence="2">The sequence shown here is derived from an EMBL/GenBank/DDBJ whole genome shotgun (WGS) entry which is preliminary data.</text>
</comment>
<feature type="domain" description="Methyltransferase type 11" evidence="1">
    <location>
        <begin position="42"/>
        <end position="136"/>
    </location>
</feature>
<dbReference type="Pfam" id="PF08241">
    <property type="entry name" value="Methyltransf_11"/>
    <property type="match status" value="1"/>
</dbReference>
<dbReference type="GO" id="GO:0032259">
    <property type="term" value="P:methylation"/>
    <property type="evidence" value="ECO:0007669"/>
    <property type="project" value="UniProtKB-KW"/>
</dbReference>
<dbReference type="RefSeq" id="WP_179768716.1">
    <property type="nucleotide sequence ID" value="NZ_JACCFO010000001.1"/>
</dbReference>
<dbReference type="PANTHER" id="PTHR45036:SF1">
    <property type="entry name" value="METHYLTRANSFERASE LIKE 7A"/>
    <property type="match status" value="1"/>
</dbReference>
<dbReference type="GO" id="GO:0008757">
    <property type="term" value="F:S-adenosylmethionine-dependent methyltransferase activity"/>
    <property type="evidence" value="ECO:0007669"/>
    <property type="project" value="InterPro"/>
</dbReference>
<dbReference type="AlphaFoldDB" id="A0A853BQS3"/>
<dbReference type="SUPFAM" id="SSF53335">
    <property type="entry name" value="S-adenosyl-L-methionine-dependent methyltransferases"/>
    <property type="match status" value="1"/>
</dbReference>
<keyword evidence="2" id="KW-0808">Transferase</keyword>
<keyword evidence="2" id="KW-0489">Methyltransferase</keyword>
<dbReference type="PANTHER" id="PTHR45036">
    <property type="entry name" value="METHYLTRANSFERASE LIKE 7B"/>
    <property type="match status" value="1"/>
</dbReference>
<name>A0A853BQS3_9ACTN</name>
<protein>
    <submittedName>
        <fullName evidence="2">SAM-dependent methyltransferase</fullName>
    </submittedName>
</protein>
<evidence type="ECO:0000313" key="3">
    <source>
        <dbReference type="Proteomes" id="UP000575985"/>
    </source>
</evidence>
<keyword evidence="3" id="KW-1185">Reference proteome</keyword>
<accession>A0A853BQS3</accession>
<dbReference type="CDD" id="cd02440">
    <property type="entry name" value="AdoMet_MTases"/>
    <property type="match status" value="1"/>
</dbReference>
<gene>
    <name evidence="2" type="ORF">HNR12_003627</name>
</gene>
<dbReference type="Gene3D" id="3.40.50.150">
    <property type="entry name" value="Vaccinia Virus protein VP39"/>
    <property type="match status" value="1"/>
</dbReference>
<dbReference type="EMBL" id="JACCFO010000001">
    <property type="protein sequence ID" value="NYI97350.1"/>
    <property type="molecule type" value="Genomic_DNA"/>
</dbReference>
<dbReference type="InterPro" id="IPR052356">
    <property type="entry name" value="Thiol_S-MT"/>
</dbReference>
<reference evidence="2 3" key="1">
    <citation type="submission" date="2020-07" db="EMBL/GenBank/DDBJ databases">
        <title>Sequencing the genomes of 1000 actinobacteria strains.</title>
        <authorList>
            <person name="Klenk H.-P."/>
        </authorList>
    </citation>
    <scope>NUCLEOTIDE SEQUENCE [LARGE SCALE GENOMIC DNA]</scope>
    <source>
        <strain evidence="2 3">DSM 45927</strain>
    </source>
</reference>
<evidence type="ECO:0000259" key="1">
    <source>
        <dbReference type="Pfam" id="PF08241"/>
    </source>
</evidence>
<proteinExistence type="predicted"/>
<organism evidence="2 3">
    <name type="scientific">Streptomonospora nanhaiensis</name>
    <dbReference type="NCBI Taxonomy" id="1323731"/>
    <lineage>
        <taxon>Bacteria</taxon>
        <taxon>Bacillati</taxon>
        <taxon>Actinomycetota</taxon>
        <taxon>Actinomycetes</taxon>
        <taxon>Streptosporangiales</taxon>
        <taxon>Nocardiopsidaceae</taxon>
        <taxon>Streptomonospora</taxon>
    </lineage>
</organism>
<dbReference type="InterPro" id="IPR029063">
    <property type="entry name" value="SAM-dependent_MTases_sf"/>
</dbReference>
<evidence type="ECO:0000313" key="2">
    <source>
        <dbReference type="EMBL" id="NYI97350.1"/>
    </source>
</evidence>
<sequence>MSGRAGGLGLRLAARMTPDGWEPPQYARVKPALLGPLAGEVVEIGPGAGVNLRYYGREVRWTGVEPNTVLHERIRRAAAGAGFTARVAAGGAERIDAPDGSVDAVVGTLVLCSVADPDRVLAEVRRVLRPGGRYVFVEHVAAPAATRTRRAQDALTPILRRLPGGCRYNRDTGAAIARAGFASVARDGFDLPLSFGLALPHIAGTAVR</sequence>